<reference evidence="1 2" key="1">
    <citation type="journal article" date="2020" name="J. Clin. Microbiol.">
        <title>Assessing the Genetic Diversity of Austrian Corynebacterium diphtheriae Clinical Isolates, 2011-2019.</title>
        <authorList>
            <person name="Schaeffer J."/>
            <person name="Huhulescu S."/>
            <person name="Stoeger A."/>
            <person name="Allerberger F."/>
            <person name="Ruppitsch W."/>
        </authorList>
    </citation>
    <scope>NUCLEOTIDE SEQUENCE [LARGE SCALE GENOMIC DNA]</scope>
    <source>
        <strain evidence="1 2">04-17</strain>
    </source>
</reference>
<keyword evidence="2" id="KW-1185">Reference proteome</keyword>
<dbReference type="Proteomes" id="UP000615580">
    <property type="component" value="Unassembled WGS sequence"/>
</dbReference>
<protein>
    <submittedName>
        <fullName evidence="1">Uncharacterized protein</fullName>
    </submittedName>
</protein>
<organism evidence="1 2">
    <name type="scientific">Corynebacterium belfantii</name>
    <dbReference type="NCBI Taxonomy" id="2014537"/>
    <lineage>
        <taxon>Bacteria</taxon>
        <taxon>Bacillati</taxon>
        <taxon>Actinomycetota</taxon>
        <taxon>Actinomycetes</taxon>
        <taxon>Mycobacteriales</taxon>
        <taxon>Corynebacteriaceae</taxon>
        <taxon>Corynebacterium</taxon>
    </lineage>
</organism>
<evidence type="ECO:0000313" key="2">
    <source>
        <dbReference type="Proteomes" id="UP000615580"/>
    </source>
</evidence>
<sequence length="237" mass="26258">MNLLKKVAPRSQVVVEGDAFACVNEGGLSSLIVGMSFDVRGVSPNERIFEALENMTTRPEIPKGYFIADLLYWAGQSATKFHIPLRRLGFRTVADIRKDQHGVKEVADGLALIDGQWYCESILTRKEPVNPFALFQADEIDMERFQQLLEARTAYQARVTEYLPDGSVRMTCPAKGTGCTLNCDHCPPAHAGTSKRPVKLTLTKRFLPKTGPSKACTTRAPKIPLERGAKWFHPGPA</sequence>
<accession>A0ABS0LB94</accession>
<dbReference type="EMBL" id="JADQUG010000013">
    <property type="protein sequence ID" value="MBG9353949.1"/>
    <property type="molecule type" value="Genomic_DNA"/>
</dbReference>
<dbReference type="RefSeq" id="WP_088267795.1">
    <property type="nucleotide sequence ID" value="NZ_CBCSFR010000019.1"/>
</dbReference>
<proteinExistence type="predicted"/>
<gene>
    <name evidence="1" type="ORF">I4J41_04820</name>
</gene>
<evidence type="ECO:0000313" key="1">
    <source>
        <dbReference type="EMBL" id="MBG9353949.1"/>
    </source>
</evidence>
<name>A0ABS0LB94_9CORY</name>
<comment type="caution">
    <text evidence="1">The sequence shown here is derived from an EMBL/GenBank/DDBJ whole genome shotgun (WGS) entry which is preliminary data.</text>
</comment>